<keyword evidence="10 15" id="KW-0234">DNA repair</keyword>
<evidence type="ECO:0000256" key="4">
    <source>
        <dbReference type="ARBA" id="ARBA00022763"/>
    </source>
</evidence>
<dbReference type="InterPro" id="IPR001650">
    <property type="entry name" value="Helicase_C-like"/>
</dbReference>
<dbReference type="CDD" id="cd18811">
    <property type="entry name" value="SF2_C_RecG"/>
    <property type="match status" value="1"/>
</dbReference>
<evidence type="ECO:0000259" key="17">
    <source>
        <dbReference type="PROSITE" id="PS51194"/>
    </source>
</evidence>
<dbReference type="InterPro" id="IPR027417">
    <property type="entry name" value="P-loop_NTPase"/>
</dbReference>
<feature type="domain" description="Helicase ATP-binding" evidence="16">
    <location>
        <begin position="303"/>
        <end position="464"/>
    </location>
</feature>
<dbReference type="Proteomes" id="UP000317155">
    <property type="component" value="Unassembled WGS sequence"/>
</dbReference>
<comment type="caution">
    <text evidence="18">The sequence shown here is derived from an EMBL/GenBank/DDBJ whole genome shotgun (WGS) entry which is preliminary data.</text>
</comment>
<keyword evidence="11" id="KW-0413">Isomerase</keyword>
<evidence type="ECO:0000256" key="14">
    <source>
        <dbReference type="ARBA" id="ARBA00048988"/>
    </source>
</evidence>
<comment type="function">
    <text evidence="15">Plays a critical role in recombination and DNA repair. Helps process Holliday junction intermediates to mature products by catalyzing branch migration. Has replication fork regression activity, unwinds stalled or blocked replication forks to make a HJ that can be resolved. Has a DNA unwinding activity characteristic of a DNA helicase with 3'-5' polarity.</text>
</comment>
<proteinExistence type="inferred from homology"/>
<dbReference type="InterPro" id="IPR014001">
    <property type="entry name" value="Helicase_ATP-bd"/>
</dbReference>
<evidence type="ECO:0000256" key="12">
    <source>
        <dbReference type="ARBA" id="ARBA00034617"/>
    </source>
</evidence>
<dbReference type="Pfam" id="PF17191">
    <property type="entry name" value="RecG_wedge"/>
    <property type="match status" value="1"/>
</dbReference>
<dbReference type="GO" id="GO:0006281">
    <property type="term" value="P:DNA repair"/>
    <property type="evidence" value="ECO:0007669"/>
    <property type="project" value="UniProtKB-UniRule"/>
</dbReference>
<evidence type="ECO:0000256" key="1">
    <source>
        <dbReference type="ARBA" id="ARBA00007504"/>
    </source>
</evidence>
<dbReference type="EMBL" id="VJVV01000001">
    <property type="protein sequence ID" value="TRO83871.1"/>
    <property type="molecule type" value="Genomic_DNA"/>
</dbReference>
<comment type="catalytic activity">
    <reaction evidence="12 15">
        <text>Couples ATP hydrolysis with the unwinding of duplex DNA by translocating in the 3'-5' direction.</text>
        <dbReference type="EC" id="5.6.2.4"/>
    </reaction>
</comment>
<evidence type="ECO:0000256" key="8">
    <source>
        <dbReference type="ARBA" id="ARBA00023125"/>
    </source>
</evidence>
<dbReference type="InterPro" id="IPR004609">
    <property type="entry name" value="ATP-dep_DNA_helicase_RecG"/>
</dbReference>
<dbReference type="InterPro" id="IPR045562">
    <property type="entry name" value="RecG_dom3_C"/>
</dbReference>
<dbReference type="SUPFAM" id="SSF52540">
    <property type="entry name" value="P-loop containing nucleoside triphosphate hydrolases"/>
    <property type="match status" value="2"/>
</dbReference>
<dbReference type="EC" id="5.6.2.4" evidence="13 15"/>
<dbReference type="RefSeq" id="WP_092052703.1">
    <property type="nucleotide sequence ID" value="NZ_FOJJ01000001.1"/>
</dbReference>
<dbReference type="GO" id="GO:0043138">
    <property type="term" value="F:3'-5' DNA helicase activity"/>
    <property type="evidence" value="ECO:0007669"/>
    <property type="project" value="UniProtKB-EC"/>
</dbReference>
<evidence type="ECO:0000313" key="19">
    <source>
        <dbReference type="Proteomes" id="UP000317155"/>
    </source>
</evidence>
<dbReference type="GO" id="GO:0016887">
    <property type="term" value="F:ATP hydrolysis activity"/>
    <property type="evidence" value="ECO:0007669"/>
    <property type="project" value="RHEA"/>
</dbReference>
<evidence type="ECO:0000256" key="2">
    <source>
        <dbReference type="ARBA" id="ARBA00017846"/>
    </source>
</evidence>
<dbReference type="OrthoDB" id="9804325at2"/>
<dbReference type="InterPro" id="IPR012340">
    <property type="entry name" value="NA-bd_OB-fold"/>
</dbReference>
<dbReference type="PROSITE" id="PS51194">
    <property type="entry name" value="HELICASE_CTER"/>
    <property type="match status" value="1"/>
</dbReference>
<sequence length="717" mass="80366">MSLTPTRKRSTQLLATPLETIRGVGSRVLEKLAKLGLHTVEDALYCLPFRYEDRRQLKKIAQLLPGTEQVFTGEITYAAETVTPRARKKIFEAMVSDGSGQVALKWFRYRGDWMKKQFAVGRKAVFIGEIKRFGALREVHHPDVEFLPEGADAETILRADPLSFGRILPVYPLTEGLPQKSLRKIMKEVVDCYASLAVSAIPDDIASRAQLLPLDEAFRQAHWPEADVSLAALEEGRDAARRTLVFDEFFFLELGLALKRRGVVLEEGIPFQVEHRYTRPLAKMLPFQLTAAQRRVLGEIKADLMAPHPMNRLVQGDVGCGKTIVALMAALIAIENDTQVAVVAPTEILAEQHYLQFHRWLEVLGLRCALLTGSQSGKEKREVLEAVRTGAIHLVVGTHALLQEGVEFRQLGLGIIDEQHRFGVRQRGVLKRKGISPHILVMTATPIPRTLSLTLYGDLALSVIDELPPGRTPVVTKVLTENYRERAYNFIKKEIGQGRQAYIVYPLVKESEKSDLLAASEGAAQLQAEVFPESKVGLLHGQMKPDEKEAVMEDFKKRRIDILVSTTVIEVGIDVPNATVMLVEHAERFGLAQLHQLRGRVGRGADQSHCLLIRSQRCSEDGMKRLQVMTETSDGFRIAEADLEIRGPGEFLGTRQAGLPDFRVANLLRDGRVLEDARREAFRLAAEEDFMTHPQYEEVRQVLMERWGNRLELASIG</sequence>
<keyword evidence="6 15" id="KW-0347">Helicase</keyword>
<evidence type="ECO:0000256" key="10">
    <source>
        <dbReference type="ARBA" id="ARBA00023204"/>
    </source>
</evidence>
<evidence type="ECO:0000256" key="13">
    <source>
        <dbReference type="ARBA" id="ARBA00034808"/>
    </source>
</evidence>
<dbReference type="SMART" id="SM00487">
    <property type="entry name" value="DEXDc"/>
    <property type="match status" value="1"/>
</dbReference>
<name>A0A550JKW6_9BACT</name>
<keyword evidence="9 15" id="KW-0233">DNA recombination</keyword>
<accession>A0A550JKW6</accession>
<gene>
    <name evidence="18" type="primary">recG</name>
    <name evidence="18" type="ORF">FL622_01435</name>
</gene>
<dbReference type="AlphaFoldDB" id="A0A550JKW6"/>
<evidence type="ECO:0000256" key="9">
    <source>
        <dbReference type="ARBA" id="ARBA00023172"/>
    </source>
</evidence>
<dbReference type="Pfam" id="PF00270">
    <property type="entry name" value="DEAD"/>
    <property type="match status" value="1"/>
</dbReference>
<dbReference type="InterPro" id="IPR011545">
    <property type="entry name" value="DEAD/DEAH_box_helicase_dom"/>
</dbReference>
<dbReference type="Pfam" id="PF19833">
    <property type="entry name" value="RecG_dom3_C"/>
    <property type="match status" value="1"/>
</dbReference>
<keyword evidence="5 15" id="KW-0378">Hydrolase</keyword>
<dbReference type="Pfam" id="PF00271">
    <property type="entry name" value="Helicase_C"/>
    <property type="match status" value="1"/>
</dbReference>
<evidence type="ECO:0000256" key="5">
    <source>
        <dbReference type="ARBA" id="ARBA00022801"/>
    </source>
</evidence>
<dbReference type="Gene3D" id="3.40.50.300">
    <property type="entry name" value="P-loop containing nucleotide triphosphate hydrolases"/>
    <property type="match status" value="2"/>
</dbReference>
<dbReference type="GO" id="GO:0006310">
    <property type="term" value="P:DNA recombination"/>
    <property type="evidence" value="ECO:0007669"/>
    <property type="project" value="UniProtKB-UniRule"/>
</dbReference>
<reference evidence="18 19" key="1">
    <citation type="submission" date="2019-07" db="EMBL/GenBank/DDBJ databases">
        <title>Insights of Desulfuromonas acetexigens electromicrobiology.</title>
        <authorList>
            <person name="Katuri K."/>
            <person name="Sapireddy V."/>
            <person name="Shaw D.R."/>
            <person name="Saikaly P."/>
        </authorList>
    </citation>
    <scope>NUCLEOTIDE SEQUENCE [LARGE SCALE GENOMIC DNA]</scope>
    <source>
        <strain evidence="18 19">2873</strain>
    </source>
</reference>
<evidence type="ECO:0000256" key="6">
    <source>
        <dbReference type="ARBA" id="ARBA00022806"/>
    </source>
</evidence>
<feature type="domain" description="Helicase C-terminal" evidence="17">
    <location>
        <begin position="483"/>
        <end position="649"/>
    </location>
</feature>
<keyword evidence="8" id="KW-0238">DNA-binding</keyword>
<keyword evidence="4 15" id="KW-0227">DNA damage</keyword>
<dbReference type="PANTHER" id="PTHR47964:SF1">
    <property type="entry name" value="ATP-DEPENDENT DNA HELICASE HOMOLOG RECG, CHLOROPLASTIC"/>
    <property type="match status" value="1"/>
</dbReference>
<keyword evidence="7 15" id="KW-0067">ATP-binding</keyword>
<comment type="catalytic activity">
    <reaction evidence="14 15">
        <text>ATP + H2O = ADP + phosphate + H(+)</text>
        <dbReference type="Rhea" id="RHEA:13065"/>
        <dbReference type="ChEBI" id="CHEBI:15377"/>
        <dbReference type="ChEBI" id="CHEBI:15378"/>
        <dbReference type="ChEBI" id="CHEBI:30616"/>
        <dbReference type="ChEBI" id="CHEBI:43474"/>
        <dbReference type="ChEBI" id="CHEBI:456216"/>
        <dbReference type="EC" id="5.6.2.4"/>
    </reaction>
</comment>
<evidence type="ECO:0000259" key="16">
    <source>
        <dbReference type="PROSITE" id="PS51192"/>
    </source>
</evidence>
<organism evidence="18 19">
    <name type="scientific">Trichloromonas acetexigens</name>
    <dbReference type="NCBI Taxonomy" id="38815"/>
    <lineage>
        <taxon>Bacteria</taxon>
        <taxon>Pseudomonadati</taxon>
        <taxon>Thermodesulfobacteriota</taxon>
        <taxon>Desulfuromonadia</taxon>
        <taxon>Desulfuromonadales</taxon>
        <taxon>Trichloromonadaceae</taxon>
        <taxon>Trichloromonas</taxon>
    </lineage>
</organism>
<dbReference type="NCBIfam" id="NF008165">
    <property type="entry name" value="PRK10917.1-3"/>
    <property type="match status" value="1"/>
</dbReference>
<dbReference type="CDD" id="cd17992">
    <property type="entry name" value="DEXHc_RecG"/>
    <property type="match status" value="1"/>
</dbReference>
<keyword evidence="19" id="KW-1185">Reference proteome</keyword>
<dbReference type="PANTHER" id="PTHR47964">
    <property type="entry name" value="ATP-DEPENDENT DNA HELICASE HOMOLOG RECG, CHLOROPLASTIC"/>
    <property type="match status" value="1"/>
</dbReference>
<keyword evidence="3 15" id="KW-0547">Nucleotide-binding</keyword>
<evidence type="ECO:0000256" key="7">
    <source>
        <dbReference type="ARBA" id="ARBA00022840"/>
    </source>
</evidence>
<evidence type="ECO:0000256" key="15">
    <source>
        <dbReference type="RuleBase" id="RU363016"/>
    </source>
</evidence>
<dbReference type="SMART" id="SM00490">
    <property type="entry name" value="HELICc"/>
    <property type="match status" value="1"/>
</dbReference>
<dbReference type="NCBIfam" id="NF008168">
    <property type="entry name" value="PRK10917.2-2"/>
    <property type="match status" value="1"/>
</dbReference>
<protein>
    <recommendedName>
        <fullName evidence="2 15">ATP-dependent DNA helicase RecG</fullName>
        <ecNumber evidence="13 15">5.6.2.4</ecNumber>
    </recommendedName>
</protein>
<comment type="similarity">
    <text evidence="1 15">Belongs to the helicase family. RecG subfamily.</text>
</comment>
<dbReference type="GO" id="GO:0003677">
    <property type="term" value="F:DNA binding"/>
    <property type="evidence" value="ECO:0007669"/>
    <property type="project" value="UniProtKB-KW"/>
</dbReference>
<evidence type="ECO:0000256" key="3">
    <source>
        <dbReference type="ARBA" id="ARBA00022741"/>
    </source>
</evidence>
<dbReference type="CDD" id="cd04488">
    <property type="entry name" value="RecG_wedge_OBF"/>
    <property type="match status" value="1"/>
</dbReference>
<dbReference type="InterPro" id="IPR047112">
    <property type="entry name" value="RecG/Mfd"/>
</dbReference>
<evidence type="ECO:0000256" key="11">
    <source>
        <dbReference type="ARBA" id="ARBA00023235"/>
    </source>
</evidence>
<dbReference type="GO" id="GO:0005524">
    <property type="term" value="F:ATP binding"/>
    <property type="evidence" value="ECO:0007669"/>
    <property type="project" value="UniProtKB-KW"/>
</dbReference>
<dbReference type="Gene3D" id="2.40.50.140">
    <property type="entry name" value="Nucleic acid-binding proteins"/>
    <property type="match status" value="1"/>
</dbReference>
<dbReference type="PROSITE" id="PS51192">
    <property type="entry name" value="HELICASE_ATP_BIND_1"/>
    <property type="match status" value="1"/>
</dbReference>
<dbReference type="InterPro" id="IPR033454">
    <property type="entry name" value="RecG_wedge"/>
</dbReference>
<evidence type="ECO:0000313" key="18">
    <source>
        <dbReference type="EMBL" id="TRO83871.1"/>
    </source>
</evidence>
<dbReference type="NCBIfam" id="TIGR00643">
    <property type="entry name" value="recG"/>
    <property type="match status" value="1"/>
</dbReference>
<dbReference type="SUPFAM" id="SSF50249">
    <property type="entry name" value="Nucleic acid-binding proteins"/>
    <property type="match status" value="1"/>
</dbReference>